<evidence type="ECO:0000256" key="1">
    <source>
        <dbReference type="ARBA" id="ARBA00004162"/>
    </source>
</evidence>
<protein>
    <submittedName>
        <fullName evidence="9">Biopolymer transporter ExbD</fullName>
    </submittedName>
</protein>
<proteinExistence type="inferred from homology"/>
<dbReference type="GO" id="GO:0022857">
    <property type="term" value="F:transmembrane transporter activity"/>
    <property type="evidence" value="ECO:0007669"/>
    <property type="project" value="InterPro"/>
</dbReference>
<dbReference type="EMBL" id="CP029822">
    <property type="protein sequence ID" value="AZS49423.1"/>
    <property type="molecule type" value="Genomic_DNA"/>
</dbReference>
<dbReference type="PANTHER" id="PTHR30558:SF3">
    <property type="entry name" value="BIOPOLYMER TRANSPORT PROTEIN EXBD-RELATED"/>
    <property type="match status" value="1"/>
</dbReference>
<evidence type="ECO:0000313" key="9">
    <source>
        <dbReference type="EMBL" id="AZS49423.1"/>
    </source>
</evidence>
<evidence type="ECO:0000256" key="6">
    <source>
        <dbReference type="ARBA" id="ARBA00023136"/>
    </source>
</evidence>
<keyword evidence="7" id="KW-0813">Transport</keyword>
<sequence>MKFRRARGNGAARDEIFINLASLIDIVFVLLLFFIVTTTFIRENQLSIELPEASVRNPVISSAADRLEVTISNDGRYAVNGRVLPESTEAALMDAVTAESKGNKDIPVLITADANAKYQSVITAMSVAGQLGLSKLRLVTVESEQ</sequence>
<dbReference type="PANTHER" id="PTHR30558">
    <property type="entry name" value="EXBD MEMBRANE COMPONENT OF PMF-DRIVEN MACROMOLECULE IMPORT SYSTEM"/>
    <property type="match status" value="1"/>
</dbReference>
<dbReference type="Gene3D" id="3.30.420.270">
    <property type="match status" value="1"/>
</dbReference>
<reference evidence="10" key="1">
    <citation type="submission" date="2018-06" db="EMBL/GenBank/DDBJ databases">
        <title>Complete genome of Pseudomonas insecticola strain QZS01.</title>
        <authorList>
            <person name="Wang J."/>
            <person name="Su Q."/>
        </authorList>
    </citation>
    <scope>NUCLEOTIDE SEQUENCE [LARGE SCALE GENOMIC DNA]</scope>
    <source>
        <strain evidence="10">QZS01</strain>
    </source>
</reference>
<evidence type="ECO:0000256" key="8">
    <source>
        <dbReference type="SAM" id="Phobius"/>
    </source>
</evidence>
<dbReference type="GO" id="GO:0015031">
    <property type="term" value="P:protein transport"/>
    <property type="evidence" value="ECO:0007669"/>
    <property type="project" value="UniProtKB-KW"/>
</dbReference>
<evidence type="ECO:0000256" key="5">
    <source>
        <dbReference type="ARBA" id="ARBA00022989"/>
    </source>
</evidence>
<dbReference type="GO" id="GO:0005886">
    <property type="term" value="C:plasma membrane"/>
    <property type="evidence" value="ECO:0007669"/>
    <property type="project" value="UniProtKB-SubCell"/>
</dbReference>
<dbReference type="Proteomes" id="UP000273143">
    <property type="component" value="Chromosome"/>
</dbReference>
<dbReference type="InterPro" id="IPR003400">
    <property type="entry name" value="ExbD"/>
</dbReference>
<evidence type="ECO:0000256" key="2">
    <source>
        <dbReference type="ARBA" id="ARBA00005811"/>
    </source>
</evidence>
<comment type="subcellular location">
    <subcellularLocation>
        <location evidence="1">Cell membrane</location>
        <topology evidence="1">Single-pass membrane protein</topology>
    </subcellularLocation>
    <subcellularLocation>
        <location evidence="7">Cell membrane</location>
        <topology evidence="7">Single-pass type II membrane protein</topology>
    </subcellularLocation>
</comment>
<dbReference type="Pfam" id="PF02472">
    <property type="entry name" value="ExbD"/>
    <property type="match status" value="1"/>
</dbReference>
<gene>
    <name evidence="9" type="ORF">DM558_00895</name>
</gene>
<dbReference type="RefSeq" id="WP_127161638.1">
    <property type="nucleotide sequence ID" value="NZ_CP029822.1"/>
</dbReference>
<keyword evidence="10" id="KW-1185">Reference proteome</keyword>
<comment type="similarity">
    <text evidence="2 7">Belongs to the ExbD/TolR family.</text>
</comment>
<evidence type="ECO:0000256" key="7">
    <source>
        <dbReference type="RuleBase" id="RU003879"/>
    </source>
</evidence>
<evidence type="ECO:0000256" key="4">
    <source>
        <dbReference type="ARBA" id="ARBA00022692"/>
    </source>
</evidence>
<name>A0A3Q9JH57_9GAMM</name>
<keyword evidence="6 8" id="KW-0472">Membrane</keyword>
<feature type="transmembrane region" description="Helical" evidence="8">
    <location>
        <begin position="20"/>
        <end position="41"/>
    </location>
</feature>
<dbReference type="AlphaFoldDB" id="A0A3Q9JH57"/>
<evidence type="ECO:0000313" key="10">
    <source>
        <dbReference type="Proteomes" id="UP000273143"/>
    </source>
</evidence>
<keyword evidence="5 8" id="KW-1133">Transmembrane helix</keyword>
<keyword evidence="7" id="KW-0653">Protein transport</keyword>
<dbReference type="KEGG" id="emo:DM558_00895"/>
<keyword evidence="3" id="KW-1003">Cell membrane</keyword>
<accession>A0A3Q9JH57</accession>
<organism evidence="9 10">
    <name type="scientific">Entomomonas moraniae</name>
    <dbReference type="NCBI Taxonomy" id="2213226"/>
    <lineage>
        <taxon>Bacteria</taxon>
        <taxon>Pseudomonadati</taxon>
        <taxon>Pseudomonadota</taxon>
        <taxon>Gammaproteobacteria</taxon>
        <taxon>Pseudomonadales</taxon>
        <taxon>Pseudomonadaceae</taxon>
        <taxon>Entomomonas</taxon>
    </lineage>
</organism>
<keyword evidence="4 7" id="KW-0812">Transmembrane</keyword>
<evidence type="ECO:0000256" key="3">
    <source>
        <dbReference type="ARBA" id="ARBA00022475"/>
    </source>
</evidence>